<keyword evidence="3" id="KW-1133">Transmembrane helix</keyword>
<feature type="region of interest" description="Disordered" evidence="6">
    <location>
        <begin position="204"/>
        <end position="228"/>
    </location>
</feature>
<evidence type="ECO:0000256" key="5">
    <source>
        <dbReference type="ARBA" id="ARBA00023136"/>
    </source>
</evidence>
<evidence type="ECO:0000256" key="4">
    <source>
        <dbReference type="ARBA" id="ARBA00023054"/>
    </source>
</evidence>
<dbReference type="GeneID" id="116308644"/>
<keyword evidence="4" id="KW-0175">Coiled coil</keyword>
<dbReference type="PANTHER" id="PTHR12911">
    <property type="entry name" value="SAD1/UNC-84-LIKE PROTEIN-RELATED"/>
    <property type="match status" value="1"/>
</dbReference>
<feature type="compositionally biased region" description="Pro residues" evidence="6">
    <location>
        <begin position="204"/>
        <end position="214"/>
    </location>
</feature>
<dbReference type="KEGG" id="aten:116308644"/>
<dbReference type="RefSeq" id="XP_031574975.1">
    <property type="nucleotide sequence ID" value="XM_031719115.1"/>
</dbReference>
<dbReference type="PANTHER" id="PTHR12911:SF8">
    <property type="entry name" value="KLAROID PROTEIN-RELATED"/>
    <property type="match status" value="1"/>
</dbReference>
<sequence length="228" mass="25647">MSKQNLAHFIEGLIHDKMEEALDVYSADKLGIPDYALESAGGQIHGHYHSLTYDTGASRKLFGFSLWYDGVPPRVILQPDNTPGSCWAFEGQEGYVVIKLSQAIIPEMFTLEHIPSSLSTNQHGKIPSAPKDFSVWGWLDSEGQNRRLLGKYIYNDQGKSLQTFKVEQEKCNKDYTYIELRVSSNHGDSTHTCIYRFRVHGKPPPGPALLPPKVPTETSPEQLKQTTR</sequence>
<proteinExistence type="predicted"/>
<keyword evidence="2" id="KW-0812">Transmembrane</keyword>
<dbReference type="Proteomes" id="UP000515163">
    <property type="component" value="Unplaced"/>
</dbReference>
<dbReference type="InterPro" id="IPR012919">
    <property type="entry name" value="SUN_dom"/>
</dbReference>
<evidence type="ECO:0000313" key="8">
    <source>
        <dbReference type="Proteomes" id="UP000515163"/>
    </source>
</evidence>
<dbReference type="SUPFAM" id="SSF49785">
    <property type="entry name" value="Galactose-binding domain-like"/>
    <property type="match status" value="1"/>
</dbReference>
<dbReference type="OrthoDB" id="342281at2759"/>
<dbReference type="PROSITE" id="PS51469">
    <property type="entry name" value="SUN"/>
    <property type="match status" value="1"/>
</dbReference>
<gene>
    <name evidence="9" type="primary">LOC116308644</name>
</gene>
<dbReference type="Gene3D" id="2.60.120.260">
    <property type="entry name" value="Galactose-binding domain-like"/>
    <property type="match status" value="1"/>
</dbReference>
<evidence type="ECO:0000256" key="3">
    <source>
        <dbReference type="ARBA" id="ARBA00022989"/>
    </source>
</evidence>
<dbReference type="GO" id="GO:0043495">
    <property type="term" value="F:protein-membrane adaptor activity"/>
    <property type="evidence" value="ECO:0007669"/>
    <property type="project" value="TreeGrafter"/>
</dbReference>
<evidence type="ECO:0000256" key="6">
    <source>
        <dbReference type="SAM" id="MobiDB-lite"/>
    </source>
</evidence>
<keyword evidence="5" id="KW-0472">Membrane</keyword>
<evidence type="ECO:0000256" key="2">
    <source>
        <dbReference type="ARBA" id="ARBA00022692"/>
    </source>
</evidence>
<comment type="subcellular location">
    <subcellularLocation>
        <location evidence="1">Membrane</location>
    </subcellularLocation>
</comment>
<feature type="domain" description="SUN" evidence="7">
    <location>
        <begin position="41"/>
        <end position="204"/>
    </location>
</feature>
<dbReference type="FunFam" id="2.60.120.260:FF:000009">
    <property type="entry name" value="SUN domain-containing protein 1 isoform X1"/>
    <property type="match status" value="1"/>
</dbReference>
<evidence type="ECO:0000256" key="1">
    <source>
        <dbReference type="ARBA" id="ARBA00004370"/>
    </source>
</evidence>
<dbReference type="GO" id="GO:0034993">
    <property type="term" value="C:meiotic nuclear membrane microtubule tethering complex"/>
    <property type="evidence" value="ECO:0007669"/>
    <property type="project" value="TreeGrafter"/>
</dbReference>
<dbReference type="InterPro" id="IPR045119">
    <property type="entry name" value="SUN1-5"/>
</dbReference>
<protein>
    <submittedName>
        <fullName evidence="9">SUN domain-containing protein 2-like</fullName>
    </submittedName>
</protein>
<keyword evidence="8" id="KW-1185">Reference proteome</keyword>
<name>A0A6P8JF25_ACTTE</name>
<dbReference type="InParanoid" id="A0A6P8JF25"/>
<organism evidence="8 9">
    <name type="scientific">Actinia tenebrosa</name>
    <name type="common">Australian red waratah sea anemone</name>
    <dbReference type="NCBI Taxonomy" id="6105"/>
    <lineage>
        <taxon>Eukaryota</taxon>
        <taxon>Metazoa</taxon>
        <taxon>Cnidaria</taxon>
        <taxon>Anthozoa</taxon>
        <taxon>Hexacorallia</taxon>
        <taxon>Actiniaria</taxon>
        <taxon>Actiniidae</taxon>
        <taxon>Actinia</taxon>
    </lineage>
</organism>
<feature type="compositionally biased region" description="Polar residues" evidence="6">
    <location>
        <begin position="216"/>
        <end position="228"/>
    </location>
</feature>
<dbReference type="AlphaFoldDB" id="A0A6P8JF25"/>
<evidence type="ECO:0000259" key="7">
    <source>
        <dbReference type="PROSITE" id="PS51469"/>
    </source>
</evidence>
<dbReference type="InterPro" id="IPR008979">
    <property type="entry name" value="Galactose-bd-like_sf"/>
</dbReference>
<reference evidence="9" key="1">
    <citation type="submission" date="2025-08" db="UniProtKB">
        <authorList>
            <consortium name="RefSeq"/>
        </authorList>
    </citation>
    <scope>IDENTIFICATION</scope>
    <source>
        <tissue evidence="9">Tentacle</tissue>
    </source>
</reference>
<dbReference type="Pfam" id="PF07738">
    <property type="entry name" value="Sad1_UNC"/>
    <property type="match status" value="1"/>
</dbReference>
<accession>A0A6P8JF25</accession>
<evidence type="ECO:0000313" key="9">
    <source>
        <dbReference type="RefSeq" id="XP_031574975.1"/>
    </source>
</evidence>